<comment type="caution">
    <text evidence="1">The sequence shown here is derived from an EMBL/GenBank/DDBJ whole genome shotgun (WGS) entry which is preliminary data.</text>
</comment>
<dbReference type="Proteomes" id="UP000094056">
    <property type="component" value="Unassembled WGS sequence"/>
</dbReference>
<organism evidence="1 2">
    <name type="scientific">Candidatus Scalindua rubra</name>
    <dbReference type="NCBI Taxonomy" id="1872076"/>
    <lineage>
        <taxon>Bacteria</taxon>
        <taxon>Pseudomonadati</taxon>
        <taxon>Planctomycetota</taxon>
        <taxon>Candidatus Brocadiia</taxon>
        <taxon>Candidatus Brocadiales</taxon>
        <taxon>Candidatus Scalinduaceae</taxon>
        <taxon>Candidatus Scalindua</taxon>
    </lineage>
</organism>
<proteinExistence type="predicted"/>
<dbReference type="EMBL" id="MAYW01000018">
    <property type="protein sequence ID" value="ODS33860.1"/>
    <property type="molecule type" value="Genomic_DNA"/>
</dbReference>
<evidence type="ECO:0000313" key="2">
    <source>
        <dbReference type="Proteomes" id="UP000094056"/>
    </source>
</evidence>
<name>A0A1E3XE49_9BACT</name>
<protein>
    <submittedName>
        <fullName evidence="1">Uncharacterized protein</fullName>
    </submittedName>
</protein>
<dbReference type="AlphaFoldDB" id="A0A1E3XE49"/>
<accession>A0A1E3XE49</accession>
<evidence type="ECO:0000313" key="1">
    <source>
        <dbReference type="EMBL" id="ODS33860.1"/>
    </source>
</evidence>
<sequence>MLFITNSKSIKLHILIKYPKLDKREPNMFNKLQISNYKFQTSSKLQLPNDPNQFVCNFGFGHWNLFVIWDLLFGAYQIFGKIPLINILPKMVKIFFIRDYCSFSSMKFSTKSV</sequence>
<reference evidence="1 2" key="1">
    <citation type="submission" date="2016-07" db="EMBL/GenBank/DDBJ databases">
        <title>Draft genome of Scalindua rubra, obtained from a brine-seawater interface in the Red Sea, sheds light on salt adaptation in anammox bacteria.</title>
        <authorList>
            <person name="Speth D.R."/>
            <person name="Lagkouvardos I."/>
            <person name="Wang Y."/>
            <person name="Qian P.-Y."/>
            <person name="Dutilh B.E."/>
            <person name="Jetten M.S."/>
        </authorList>
    </citation>
    <scope>NUCLEOTIDE SEQUENCE [LARGE SCALE GENOMIC DNA]</scope>
    <source>
        <strain evidence="1">BSI-1</strain>
    </source>
</reference>
<gene>
    <name evidence="1" type="ORF">SCARUB_01021</name>
</gene>